<comment type="caution">
    <text evidence="1">The sequence shown here is derived from an EMBL/GenBank/DDBJ whole genome shotgun (WGS) entry which is preliminary data.</text>
</comment>
<protein>
    <submittedName>
        <fullName evidence="1">Uncharacterized protein</fullName>
    </submittedName>
</protein>
<accession>A0A9P6MG34</accession>
<evidence type="ECO:0000313" key="2">
    <source>
        <dbReference type="Proteomes" id="UP000703661"/>
    </source>
</evidence>
<name>A0A9P6MG34_9FUNG</name>
<organism evidence="1 2">
    <name type="scientific">Entomortierella chlamydospora</name>
    <dbReference type="NCBI Taxonomy" id="101097"/>
    <lineage>
        <taxon>Eukaryota</taxon>
        <taxon>Fungi</taxon>
        <taxon>Fungi incertae sedis</taxon>
        <taxon>Mucoromycota</taxon>
        <taxon>Mortierellomycotina</taxon>
        <taxon>Mortierellomycetes</taxon>
        <taxon>Mortierellales</taxon>
        <taxon>Mortierellaceae</taxon>
        <taxon>Entomortierella</taxon>
    </lineage>
</organism>
<feature type="non-terminal residue" evidence="1">
    <location>
        <position position="223"/>
    </location>
</feature>
<keyword evidence="2" id="KW-1185">Reference proteome</keyword>
<gene>
    <name evidence="1" type="ORF">BGZ80_006740</name>
</gene>
<evidence type="ECO:0000313" key="1">
    <source>
        <dbReference type="EMBL" id="KAF9998637.1"/>
    </source>
</evidence>
<sequence>MSNFVSHFGLNDRESATRSFQELLQSSQIPQKRREDLQAAFNYFQMHHEEKFWVKRALKHNTKVIATKAACAVQDAGLQEAEIAFDVVEDQNLRKDNLHHEMPAQKKPRICSSPSSLHGASSISLCHTPPYHQGSAESSPETFTNVPPSPLDLTFDDETEEHEAHSFFTSSGSSQDILFSNLQDGNSISPWAKNRPLYTFKLQLQEEWGPRVTDLYEAAKTKP</sequence>
<proteinExistence type="predicted"/>
<dbReference type="Proteomes" id="UP000703661">
    <property type="component" value="Unassembled WGS sequence"/>
</dbReference>
<dbReference type="AlphaFoldDB" id="A0A9P6MG34"/>
<reference evidence="1" key="1">
    <citation type="journal article" date="2020" name="Fungal Divers.">
        <title>Resolving the Mortierellaceae phylogeny through synthesis of multi-gene phylogenetics and phylogenomics.</title>
        <authorList>
            <person name="Vandepol N."/>
            <person name="Liber J."/>
            <person name="Desiro A."/>
            <person name="Na H."/>
            <person name="Kennedy M."/>
            <person name="Barry K."/>
            <person name="Grigoriev I.V."/>
            <person name="Miller A.N."/>
            <person name="O'Donnell K."/>
            <person name="Stajich J.E."/>
            <person name="Bonito G."/>
        </authorList>
    </citation>
    <scope>NUCLEOTIDE SEQUENCE</scope>
    <source>
        <strain evidence="1">NRRL 2769</strain>
    </source>
</reference>
<dbReference type="EMBL" id="JAAAID010003342">
    <property type="protein sequence ID" value="KAF9998637.1"/>
    <property type="molecule type" value="Genomic_DNA"/>
</dbReference>